<dbReference type="OrthoDB" id="6988253at2"/>
<dbReference type="AlphaFoldDB" id="A0A423KRW6"/>
<sequence length="270" mass="29565">MNNVPDVKMTEAESLAFIEDCMETCMPVIQALAPRQTMRAAVDLPIDRDKLNAAISNTTLIGFPEGMSRRYKTIIKRTQFFADLSAEIKYPKKDQQVLRWEHYVLGMRAMGWTKMNASYTGYESEYSGLSMSNIVLDIVQAAIGGAAGTTAAVLKAVANKTIEGLAKSPEALKLYEKNGQKAYGASMGVMTVAQDAGEDVWAALGTTSYFSDAGNKKIVFFDKMHAGAQVYQGKATFTIYEDDYTSKKEAAANAFFEAADQALELEFGIK</sequence>
<protein>
    <submittedName>
        <fullName evidence="1">Uncharacterized protein</fullName>
    </submittedName>
</protein>
<evidence type="ECO:0000313" key="1">
    <source>
        <dbReference type="EMBL" id="RON58428.1"/>
    </source>
</evidence>
<name>A0A423KRW6_9PSED</name>
<dbReference type="RefSeq" id="WP_123402355.1">
    <property type="nucleotide sequence ID" value="NZ_MOBP01000001.1"/>
</dbReference>
<organism evidence="1 2">
    <name type="scientific">Pseudomonas frederiksbergensis</name>
    <dbReference type="NCBI Taxonomy" id="104087"/>
    <lineage>
        <taxon>Bacteria</taxon>
        <taxon>Pseudomonadati</taxon>
        <taxon>Pseudomonadota</taxon>
        <taxon>Gammaproteobacteria</taxon>
        <taxon>Pseudomonadales</taxon>
        <taxon>Pseudomonadaceae</taxon>
        <taxon>Pseudomonas</taxon>
    </lineage>
</organism>
<proteinExistence type="predicted"/>
<gene>
    <name evidence="1" type="ORF">BK665_00415</name>
</gene>
<comment type="caution">
    <text evidence="1">The sequence shown here is derived from an EMBL/GenBank/DDBJ whole genome shotgun (WGS) entry which is preliminary data.</text>
</comment>
<reference evidence="1 2" key="1">
    <citation type="submission" date="2016-10" db="EMBL/GenBank/DDBJ databases">
        <title>Comparative genome analysis of multiple Pseudomonas spp. focuses on biocontrol and plant growth promoting traits.</title>
        <authorList>
            <person name="Tao X.-Y."/>
            <person name="Taylor C.G."/>
        </authorList>
    </citation>
    <scope>NUCLEOTIDE SEQUENCE [LARGE SCALE GENOMIC DNA]</scope>
    <source>
        <strain evidence="1 2">39A2</strain>
    </source>
</reference>
<dbReference type="Proteomes" id="UP000283627">
    <property type="component" value="Unassembled WGS sequence"/>
</dbReference>
<dbReference type="EMBL" id="MOBP01000001">
    <property type="protein sequence ID" value="RON58428.1"/>
    <property type="molecule type" value="Genomic_DNA"/>
</dbReference>
<accession>A0A423KRW6</accession>
<evidence type="ECO:0000313" key="2">
    <source>
        <dbReference type="Proteomes" id="UP000283627"/>
    </source>
</evidence>